<feature type="transmembrane region" description="Helical" evidence="7">
    <location>
        <begin position="270"/>
        <end position="292"/>
    </location>
</feature>
<protein>
    <submittedName>
        <fullName evidence="10">ABC transport system permease protein</fullName>
    </submittedName>
</protein>
<dbReference type="Proteomes" id="UP001209755">
    <property type="component" value="Unassembled WGS sequence"/>
</dbReference>
<keyword evidence="6 7" id="KW-0472">Membrane</keyword>
<evidence type="ECO:0000256" key="4">
    <source>
        <dbReference type="ARBA" id="ARBA00022692"/>
    </source>
</evidence>
<dbReference type="Pfam" id="PF12704">
    <property type="entry name" value="MacB_PCD"/>
    <property type="match status" value="1"/>
</dbReference>
<dbReference type="PANTHER" id="PTHR30489:SF0">
    <property type="entry name" value="LIPOPROTEIN-RELEASING SYSTEM TRANSMEMBRANE PROTEIN LOLE"/>
    <property type="match status" value="1"/>
</dbReference>
<keyword evidence="4 7" id="KW-0812">Transmembrane</keyword>
<reference evidence="11" key="1">
    <citation type="submission" date="2023-07" db="EMBL/GenBank/DDBJ databases">
        <title>Genome sequencing of Purple Non-Sulfur Bacteria from various extreme environments.</title>
        <authorList>
            <person name="Mayer M."/>
        </authorList>
    </citation>
    <scope>NUCLEOTIDE SEQUENCE [LARGE SCALE GENOMIC DNA]</scope>
    <source>
        <strain evidence="11">DSM 17935</strain>
    </source>
</reference>
<comment type="caution">
    <text evidence="10">The sequence shown here is derived from an EMBL/GenBank/DDBJ whole genome shotgun (WGS) entry which is preliminary data.</text>
</comment>
<feature type="transmembrane region" description="Helical" evidence="7">
    <location>
        <begin position="436"/>
        <end position="455"/>
    </location>
</feature>
<evidence type="ECO:0000256" key="7">
    <source>
        <dbReference type="SAM" id="Phobius"/>
    </source>
</evidence>
<evidence type="ECO:0000313" key="11">
    <source>
        <dbReference type="Proteomes" id="UP001209755"/>
    </source>
</evidence>
<dbReference type="InterPro" id="IPR025857">
    <property type="entry name" value="MacB_PCD"/>
</dbReference>
<feature type="transmembrane region" description="Helical" evidence="7">
    <location>
        <begin position="318"/>
        <end position="341"/>
    </location>
</feature>
<dbReference type="InterPro" id="IPR003838">
    <property type="entry name" value="ABC3_permease_C"/>
</dbReference>
<dbReference type="Pfam" id="PF02687">
    <property type="entry name" value="FtsX"/>
    <property type="match status" value="2"/>
</dbReference>
<evidence type="ECO:0000259" key="9">
    <source>
        <dbReference type="Pfam" id="PF12704"/>
    </source>
</evidence>
<dbReference type="EMBL" id="JAOQNS010000013">
    <property type="protein sequence ID" value="MCW2309518.1"/>
    <property type="molecule type" value="Genomic_DNA"/>
</dbReference>
<sequence>MVRSLDRKLLRDLVRLWPQALAIAMVMAAGVATLILAVGAHQSLDETRAAYYERNRFADVFAEATRAPKRLGDAIAAIPGVSAVETRIVEVALLDIPDMSAPASAQLVSLPDIGRPVLNRLYMREGRRPIVGDENEVVVNEAFAEAHGFTIGSRFKALLKGAKREVRIVGIALSPEFIYTIGPGDLMPDPRRFGIVWMSEKTLAAAYDLDGAFSNVTVSLLRDANEDAVIGALDDLLARYGGAGAYGRKDQISHAFIEAELEQLAAMARILPPIFLIVAAFLVNMTMSRLVALEREQIGLLKAIGYGNGAIGMHYLKFVLAIAVAGTLIGAIAGTWLGIGLARMYGDFFHFPFLIFRKDPSIYVIAVLVTVVTAGAGALKTVSGIAKLSPAVAMAPPAPAVYSRSPFWRIARLIGLPQSLTMVIRHLVHVPVRTGSSILGIALGVSIVIASIWSYPSIDFMVDVTFFRADRQDASISFSETKRIAAAYEVARLPGVLAVEPFRSVPVRIRFGHRERRVSVLGKPADATLSRVIAMDLTPLQMPKSGIVLSDMLARTIGARTGDVVELDLLEGDRRTVRVPVSATVESFIGLSAYMELSALNRLKREGALISGVHFSLDTAKQDALYAEITDIPAANFIVLQKASLKQFRATLAESIFIMTFVYVTLASIIAFGVVYNSARISLSERGRELASLRVLGFTRAEVSRILLLELAIITFLAQPLGCVIGYGFAYAIVAGFESELYQVPFVLTPDVFAWSSIVVLSAAAISALIVRRRIDHLDLIEVLKTRE</sequence>
<dbReference type="PANTHER" id="PTHR30489">
    <property type="entry name" value="LIPOPROTEIN-RELEASING SYSTEM TRANSMEMBRANE PROTEIN LOLE"/>
    <property type="match status" value="1"/>
</dbReference>
<feature type="domain" description="ABC3 transporter permease C-terminal" evidence="8">
    <location>
        <begin position="662"/>
        <end position="775"/>
    </location>
</feature>
<keyword evidence="3" id="KW-1003">Cell membrane</keyword>
<evidence type="ECO:0000256" key="6">
    <source>
        <dbReference type="ARBA" id="ARBA00023136"/>
    </source>
</evidence>
<keyword evidence="11" id="KW-1185">Reference proteome</keyword>
<feature type="transmembrane region" description="Helical" evidence="7">
    <location>
        <begin position="656"/>
        <end position="676"/>
    </location>
</feature>
<feature type="domain" description="ABC3 transporter permease C-terminal" evidence="8">
    <location>
        <begin position="274"/>
        <end position="389"/>
    </location>
</feature>
<evidence type="ECO:0000313" key="10">
    <source>
        <dbReference type="EMBL" id="MCW2309518.1"/>
    </source>
</evidence>
<evidence type="ECO:0000259" key="8">
    <source>
        <dbReference type="Pfam" id="PF02687"/>
    </source>
</evidence>
<evidence type="ECO:0000256" key="2">
    <source>
        <dbReference type="ARBA" id="ARBA00005236"/>
    </source>
</evidence>
<proteinExistence type="inferred from homology"/>
<feature type="transmembrane region" description="Helical" evidence="7">
    <location>
        <begin position="362"/>
        <end position="386"/>
    </location>
</feature>
<feature type="domain" description="MacB-like periplasmic core" evidence="9">
    <location>
        <begin position="26"/>
        <end position="235"/>
    </location>
</feature>
<feature type="transmembrane region" description="Helical" evidence="7">
    <location>
        <begin position="752"/>
        <end position="771"/>
    </location>
</feature>
<dbReference type="InterPro" id="IPR051447">
    <property type="entry name" value="Lipoprotein-release_system"/>
</dbReference>
<comment type="subcellular location">
    <subcellularLocation>
        <location evidence="1">Cell membrane</location>
        <topology evidence="1">Multi-pass membrane protein</topology>
    </subcellularLocation>
</comment>
<feature type="transmembrane region" description="Helical" evidence="7">
    <location>
        <begin position="706"/>
        <end position="732"/>
    </location>
</feature>
<evidence type="ECO:0000256" key="5">
    <source>
        <dbReference type="ARBA" id="ARBA00022989"/>
    </source>
</evidence>
<evidence type="ECO:0000256" key="3">
    <source>
        <dbReference type="ARBA" id="ARBA00022475"/>
    </source>
</evidence>
<name>A0ABT3HGK4_9HYPH</name>
<accession>A0ABT3HGK4</accession>
<feature type="transmembrane region" description="Helical" evidence="7">
    <location>
        <begin position="20"/>
        <end position="40"/>
    </location>
</feature>
<keyword evidence="5 7" id="KW-1133">Transmembrane helix</keyword>
<dbReference type="RefSeq" id="WP_264603100.1">
    <property type="nucleotide sequence ID" value="NZ_JAOQNS010000013.1"/>
</dbReference>
<evidence type="ECO:0000256" key="1">
    <source>
        <dbReference type="ARBA" id="ARBA00004651"/>
    </source>
</evidence>
<comment type="similarity">
    <text evidence="2">Belongs to the ABC-4 integral membrane protein family. LolC/E subfamily.</text>
</comment>
<organism evidence="10 11">
    <name type="scientific">Rhodobium gokarnense</name>
    <dbReference type="NCBI Taxonomy" id="364296"/>
    <lineage>
        <taxon>Bacteria</taxon>
        <taxon>Pseudomonadati</taxon>
        <taxon>Pseudomonadota</taxon>
        <taxon>Alphaproteobacteria</taxon>
        <taxon>Hyphomicrobiales</taxon>
        <taxon>Rhodobiaceae</taxon>
        <taxon>Rhodobium</taxon>
    </lineage>
</organism>
<gene>
    <name evidence="10" type="ORF">M2319_003874</name>
</gene>